<feature type="chain" id="PRO_5003629496" evidence="1">
    <location>
        <begin position="22"/>
        <end position="221"/>
    </location>
</feature>
<dbReference type="EMBL" id="AP012337">
    <property type="protein sequence ID" value="BAL99887.1"/>
    <property type="molecule type" value="Genomic_DNA"/>
</dbReference>
<organism evidence="2 3">
    <name type="scientific">Caldilinea aerophila (strain DSM 14535 / JCM 11387 / NBRC 104270 / STL-6-O1)</name>
    <dbReference type="NCBI Taxonomy" id="926550"/>
    <lineage>
        <taxon>Bacteria</taxon>
        <taxon>Bacillati</taxon>
        <taxon>Chloroflexota</taxon>
        <taxon>Caldilineae</taxon>
        <taxon>Caldilineales</taxon>
        <taxon>Caldilineaceae</taxon>
        <taxon>Caldilinea</taxon>
    </lineage>
</organism>
<accession>I0I3Q0</accession>
<name>I0I3Q0_CALAS</name>
<dbReference type="RefSeq" id="WP_014433125.1">
    <property type="nucleotide sequence ID" value="NC_017079.1"/>
</dbReference>
<dbReference type="AlphaFoldDB" id="I0I3Q0"/>
<evidence type="ECO:0000313" key="3">
    <source>
        <dbReference type="Proteomes" id="UP000007880"/>
    </source>
</evidence>
<keyword evidence="1" id="KW-0732">Signal</keyword>
<evidence type="ECO:0000256" key="1">
    <source>
        <dbReference type="SAM" id="SignalP"/>
    </source>
</evidence>
<dbReference type="HOGENOM" id="CLU_1248730_0_0_0"/>
<proteinExistence type="predicted"/>
<keyword evidence="3" id="KW-1185">Reference proteome</keyword>
<feature type="signal peptide" evidence="1">
    <location>
        <begin position="1"/>
        <end position="21"/>
    </location>
</feature>
<dbReference type="KEGG" id="cap:CLDAP_18480"/>
<dbReference type="PROSITE" id="PS51257">
    <property type="entry name" value="PROKAR_LIPOPROTEIN"/>
    <property type="match status" value="1"/>
</dbReference>
<evidence type="ECO:0000313" key="2">
    <source>
        <dbReference type="EMBL" id="BAL99887.1"/>
    </source>
</evidence>
<protein>
    <submittedName>
        <fullName evidence="2">Uncharacterized protein</fullName>
    </submittedName>
</protein>
<reference evidence="2 3" key="1">
    <citation type="submission" date="2012-02" db="EMBL/GenBank/DDBJ databases">
        <title>Complete genome sequence of Caldilinea aerophila DSM 14535 (= NBRC 102666).</title>
        <authorList>
            <person name="Oguchi A."/>
            <person name="Hosoyama A."/>
            <person name="Sekine M."/>
            <person name="Fukai R."/>
            <person name="Kato Y."/>
            <person name="Nakamura S."/>
            <person name="Hanada S."/>
            <person name="Yamazaki S."/>
            <person name="Fujita N."/>
        </authorList>
    </citation>
    <scope>NUCLEOTIDE SEQUENCE [LARGE SCALE GENOMIC DNA]</scope>
    <source>
        <strain evidence="3">DSM 14535 / JCM 11387 / NBRC 104270 / STL-6-O1</strain>
    </source>
</reference>
<sequence>MMRTAFLLTTALLLASCAAGATGQVGKWNCNDGLCITAEIVEPPPTPDESQPVLTLAVEVQSERDIPELGVSIYYSLPGWAANEGTPESTSTMREILWEENRVGWRTDIKAGEVLRFVQKVRLLQPNELIEIYTSAGTKQGLRTVKVLRVEFSPEKIVINPTPYLGAIAPAVTVPPERFATFVARLTQEALLTPTEAFVSPLTTPTPPFVSPLPTPAPVAP</sequence>
<dbReference type="Proteomes" id="UP000007880">
    <property type="component" value="Chromosome"/>
</dbReference>
<gene>
    <name evidence="2" type="ordered locus">CLDAP_18480</name>
</gene>